<dbReference type="AlphaFoldDB" id="A0AAW9IP57"/>
<keyword evidence="1" id="KW-0328">Glycosyltransferase</keyword>
<evidence type="ECO:0000256" key="2">
    <source>
        <dbReference type="ARBA" id="ARBA00022679"/>
    </source>
</evidence>
<gene>
    <name evidence="4" type="ORF">GNF77_16585</name>
</gene>
<comment type="caution">
    <text evidence="4">The sequence shown here is derived from an EMBL/GenBank/DDBJ whole genome shotgun (WGS) entry which is preliminary data.</text>
</comment>
<protein>
    <submittedName>
        <fullName evidence="4">NdvB</fullName>
    </submittedName>
</protein>
<proteinExistence type="predicted"/>
<evidence type="ECO:0000313" key="4">
    <source>
        <dbReference type="EMBL" id="MDZ5010484.1"/>
    </source>
</evidence>
<evidence type="ECO:0000259" key="3">
    <source>
        <dbReference type="Pfam" id="PF17167"/>
    </source>
</evidence>
<dbReference type="GO" id="GO:0005975">
    <property type="term" value="P:carbohydrate metabolic process"/>
    <property type="evidence" value="ECO:0007669"/>
    <property type="project" value="InterPro"/>
</dbReference>
<organism evidence="4 5">
    <name type="scientific">Clostridium perfringens</name>
    <dbReference type="NCBI Taxonomy" id="1502"/>
    <lineage>
        <taxon>Bacteria</taxon>
        <taxon>Bacillati</taxon>
        <taxon>Bacillota</taxon>
        <taxon>Clostridia</taxon>
        <taxon>Eubacteriales</taxon>
        <taxon>Clostridiaceae</taxon>
        <taxon>Clostridium</taxon>
    </lineage>
</organism>
<feature type="non-terminal residue" evidence="4">
    <location>
        <position position="1"/>
    </location>
</feature>
<dbReference type="InterPro" id="IPR008928">
    <property type="entry name" value="6-hairpin_glycosidase_sf"/>
</dbReference>
<keyword evidence="2" id="KW-0808">Transferase</keyword>
<name>A0AAW9IP57_CLOPF</name>
<dbReference type="InterPro" id="IPR052047">
    <property type="entry name" value="GH94_Enzymes"/>
</dbReference>
<dbReference type="InterPro" id="IPR012341">
    <property type="entry name" value="6hp_glycosidase-like_sf"/>
</dbReference>
<dbReference type="Pfam" id="PF17167">
    <property type="entry name" value="Glyco_hydro_94"/>
    <property type="match status" value="1"/>
</dbReference>
<accession>A0AAW9IP57</accession>
<dbReference type="RefSeq" id="WP_409193805.1">
    <property type="nucleotide sequence ID" value="NZ_WNVM01000432.1"/>
</dbReference>
<dbReference type="PANTHER" id="PTHR37469:SF2">
    <property type="entry name" value="CELLOBIONIC ACID PHOSPHORYLASE"/>
    <property type="match status" value="1"/>
</dbReference>
<dbReference type="InterPro" id="IPR033432">
    <property type="entry name" value="GH94_catalytic"/>
</dbReference>
<reference evidence="4" key="1">
    <citation type="submission" date="2019-11" db="EMBL/GenBank/DDBJ databases">
        <title>Characterization of Clostridium perfringens isolates from swine manure treated agricultural soils.</title>
        <authorList>
            <person name="Wushke S.T."/>
        </authorList>
    </citation>
    <scope>NUCLEOTIDE SEQUENCE</scope>
    <source>
        <strain evidence="4">V2</strain>
    </source>
</reference>
<feature type="domain" description="Glycosyl hydrolase 94 catalytic" evidence="3">
    <location>
        <begin position="2"/>
        <end position="148"/>
    </location>
</feature>
<dbReference type="Gene3D" id="1.50.10.10">
    <property type="match status" value="1"/>
</dbReference>
<sequence>LKAIDKGLRFRKHNIPLMGSGDWNDGMSTVGNKGEGESVWVGWFLYKILDGFKEICNYRKDNEKEEEYNTFQSFIQENLEKNAWDGGWYRRAYFDDGKPLGSRENDECKIDAIAQSWSIISNAGKSTRVKEAMEAVDKHLVDTDKGLIKLLA</sequence>
<dbReference type="GO" id="GO:0016757">
    <property type="term" value="F:glycosyltransferase activity"/>
    <property type="evidence" value="ECO:0007669"/>
    <property type="project" value="UniProtKB-KW"/>
</dbReference>
<dbReference type="EMBL" id="WNVM01000432">
    <property type="protein sequence ID" value="MDZ5010484.1"/>
    <property type="molecule type" value="Genomic_DNA"/>
</dbReference>
<evidence type="ECO:0000256" key="1">
    <source>
        <dbReference type="ARBA" id="ARBA00022676"/>
    </source>
</evidence>
<dbReference type="SUPFAM" id="SSF48208">
    <property type="entry name" value="Six-hairpin glycosidases"/>
    <property type="match status" value="1"/>
</dbReference>
<evidence type="ECO:0000313" key="5">
    <source>
        <dbReference type="Proteomes" id="UP001292368"/>
    </source>
</evidence>
<dbReference type="Proteomes" id="UP001292368">
    <property type="component" value="Unassembled WGS sequence"/>
</dbReference>
<feature type="non-terminal residue" evidence="4">
    <location>
        <position position="152"/>
    </location>
</feature>
<dbReference type="PANTHER" id="PTHR37469">
    <property type="entry name" value="CELLOBIONIC ACID PHOSPHORYLASE-RELATED"/>
    <property type="match status" value="1"/>
</dbReference>